<keyword evidence="6 12" id="KW-0698">rRNA processing</keyword>
<dbReference type="EMBL" id="AP024202">
    <property type="protein sequence ID" value="BCN94104.1"/>
    <property type="molecule type" value="Genomic_DNA"/>
</dbReference>
<keyword evidence="5 12" id="KW-0963">Cytoplasm</keyword>
<comment type="subcellular location">
    <subcellularLocation>
        <location evidence="1 12">Cytoplasm</location>
    </subcellularLocation>
</comment>
<dbReference type="NCBIfam" id="TIGR00046">
    <property type="entry name" value="RsmE family RNA methyltransferase"/>
    <property type="match status" value="1"/>
</dbReference>
<evidence type="ECO:0000313" key="16">
    <source>
        <dbReference type="Proteomes" id="UP001054820"/>
    </source>
</evidence>
<keyword evidence="8 12" id="KW-0808">Transferase</keyword>
<keyword evidence="9 12" id="KW-0949">S-adenosyl-L-methionine</keyword>
<evidence type="ECO:0000259" key="14">
    <source>
        <dbReference type="Pfam" id="PF20260"/>
    </source>
</evidence>
<dbReference type="InterPro" id="IPR046887">
    <property type="entry name" value="RsmE_PUA-like"/>
</dbReference>
<reference evidence="15" key="1">
    <citation type="journal article" date="2022" name="Arch. Microbiol.">
        <title>Thiomicrorhabdus immobilis sp. nov., a mesophilic sulfur-oxidizing bacterium isolated from sediment of a brackish lake in northern Japan.</title>
        <authorList>
            <person name="Kojima H."/>
            <person name="Mochizuki J."/>
            <person name="Kanda M."/>
            <person name="Watanabe T."/>
            <person name="Fukui M."/>
        </authorList>
    </citation>
    <scope>NUCLEOTIDE SEQUENCE</scope>
    <source>
        <strain evidence="15">Am19</strain>
    </source>
</reference>
<dbReference type="Pfam" id="PF04452">
    <property type="entry name" value="Methyltrans_RNA"/>
    <property type="match status" value="1"/>
</dbReference>
<evidence type="ECO:0000313" key="15">
    <source>
        <dbReference type="EMBL" id="BCN94104.1"/>
    </source>
</evidence>
<name>A0ABN6CZQ0_9GAMM</name>
<sequence>MRISRLFLEGNYQAKQTIALPKEQAHYVLTVLRLKNNYTIEAFNGHGLLARGKLIVTSRRTADFEIESVEQTHSESPLNTILVQGISKGDRMDYSIQKAVELGVTAIQPVFTERCDVKLQDEKREKRQQQWQAIVINACEQSGRTVVPKVLPILTYQAWLESLQNAESKPFGLVLDPYAKDSLATVNQPLQEVPINLLIGPEGGLTEAEVDAAKTAGLTPVQLGPRVLRTETAGPAILAILQTLWGDFGV</sequence>
<feature type="domain" description="Ribosomal RNA small subunit methyltransferase E PUA-like" evidence="14">
    <location>
        <begin position="20"/>
        <end position="67"/>
    </location>
</feature>
<dbReference type="PANTHER" id="PTHR30027">
    <property type="entry name" value="RIBOSOMAL RNA SMALL SUBUNIT METHYLTRANSFERASE E"/>
    <property type="match status" value="1"/>
</dbReference>
<dbReference type="RefSeq" id="WP_237261578.1">
    <property type="nucleotide sequence ID" value="NZ_AP024202.1"/>
</dbReference>
<dbReference type="GO" id="GO:0008168">
    <property type="term" value="F:methyltransferase activity"/>
    <property type="evidence" value="ECO:0007669"/>
    <property type="project" value="UniProtKB-KW"/>
</dbReference>
<organism evidence="15 16">
    <name type="scientific">Thiomicrorhabdus immobilis</name>
    <dbReference type="NCBI Taxonomy" id="2791037"/>
    <lineage>
        <taxon>Bacteria</taxon>
        <taxon>Pseudomonadati</taxon>
        <taxon>Pseudomonadota</taxon>
        <taxon>Gammaproteobacteria</taxon>
        <taxon>Thiotrichales</taxon>
        <taxon>Piscirickettsiaceae</taxon>
        <taxon>Thiomicrorhabdus</taxon>
    </lineage>
</organism>
<evidence type="ECO:0000256" key="3">
    <source>
        <dbReference type="ARBA" id="ARBA00012328"/>
    </source>
</evidence>
<protein>
    <recommendedName>
        <fullName evidence="4 12">Ribosomal RNA small subunit methyltransferase E</fullName>
        <ecNumber evidence="3 12">2.1.1.193</ecNumber>
    </recommendedName>
</protein>
<evidence type="ECO:0000256" key="4">
    <source>
        <dbReference type="ARBA" id="ARBA00013673"/>
    </source>
</evidence>
<feature type="domain" description="Ribosomal RNA small subunit methyltransferase E methyltransferase" evidence="13">
    <location>
        <begin position="75"/>
        <end position="242"/>
    </location>
</feature>
<dbReference type="PIRSF" id="PIRSF015601">
    <property type="entry name" value="MTase_slr0722"/>
    <property type="match status" value="1"/>
</dbReference>
<keyword evidence="16" id="KW-1185">Reference proteome</keyword>
<dbReference type="Proteomes" id="UP001054820">
    <property type="component" value="Chromosome"/>
</dbReference>
<dbReference type="InterPro" id="IPR029026">
    <property type="entry name" value="tRNA_m1G_MTases_N"/>
</dbReference>
<evidence type="ECO:0000256" key="8">
    <source>
        <dbReference type="ARBA" id="ARBA00022679"/>
    </source>
</evidence>
<dbReference type="SUPFAM" id="SSF88697">
    <property type="entry name" value="PUA domain-like"/>
    <property type="match status" value="1"/>
</dbReference>
<evidence type="ECO:0000256" key="2">
    <source>
        <dbReference type="ARBA" id="ARBA00005528"/>
    </source>
</evidence>
<evidence type="ECO:0000256" key="5">
    <source>
        <dbReference type="ARBA" id="ARBA00022490"/>
    </source>
</evidence>
<accession>A0ABN6CZQ0</accession>
<evidence type="ECO:0000259" key="13">
    <source>
        <dbReference type="Pfam" id="PF04452"/>
    </source>
</evidence>
<dbReference type="InterPro" id="IPR029028">
    <property type="entry name" value="Alpha/beta_knot_MTases"/>
</dbReference>
<dbReference type="Gene3D" id="3.40.1280.10">
    <property type="match status" value="1"/>
</dbReference>
<comment type="function">
    <text evidence="10 12">Specifically methylates the N3 position of the uracil ring of uridine 1498 (m3U1498) in 16S rRNA. Acts on the fully assembled 30S ribosomal subunit.</text>
</comment>
<evidence type="ECO:0000256" key="9">
    <source>
        <dbReference type="ARBA" id="ARBA00022691"/>
    </source>
</evidence>
<dbReference type="EC" id="2.1.1.193" evidence="3 12"/>
<dbReference type="Pfam" id="PF20260">
    <property type="entry name" value="PUA_4"/>
    <property type="match status" value="1"/>
</dbReference>
<dbReference type="GO" id="GO:0032259">
    <property type="term" value="P:methylation"/>
    <property type="evidence" value="ECO:0007669"/>
    <property type="project" value="UniProtKB-KW"/>
</dbReference>
<dbReference type="PANTHER" id="PTHR30027:SF3">
    <property type="entry name" value="16S RRNA (URACIL(1498)-N(3))-METHYLTRANSFERASE"/>
    <property type="match status" value="1"/>
</dbReference>
<dbReference type="Gene3D" id="2.40.240.20">
    <property type="entry name" value="Hypothetical PUA domain-like, domain 1"/>
    <property type="match status" value="1"/>
</dbReference>
<evidence type="ECO:0000256" key="7">
    <source>
        <dbReference type="ARBA" id="ARBA00022603"/>
    </source>
</evidence>
<dbReference type="InterPro" id="IPR006700">
    <property type="entry name" value="RsmE"/>
</dbReference>
<dbReference type="SUPFAM" id="SSF75217">
    <property type="entry name" value="alpha/beta knot"/>
    <property type="match status" value="1"/>
</dbReference>
<keyword evidence="7 12" id="KW-0489">Methyltransferase</keyword>
<proteinExistence type="inferred from homology"/>
<evidence type="ECO:0000256" key="6">
    <source>
        <dbReference type="ARBA" id="ARBA00022552"/>
    </source>
</evidence>
<dbReference type="InterPro" id="IPR015947">
    <property type="entry name" value="PUA-like_sf"/>
</dbReference>
<dbReference type="InterPro" id="IPR046886">
    <property type="entry name" value="RsmE_MTase_dom"/>
</dbReference>
<evidence type="ECO:0000256" key="1">
    <source>
        <dbReference type="ARBA" id="ARBA00004496"/>
    </source>
</evidence>
<dbReference type="CDD" id="cd18084">
    <property type="entry name" value="RsmE-like"/>
    <property type="match status" value="1"/>
</dbReference>
<evidence type="ECO:0000256" key="12">
    <source>
        <dbReference type="PIRNR" id="PIRNR015601"/>
    </source>
</evidence>
<comment type="catalytic activity">
    <reaction evidence="11 12">
        <text>uridine(1498) in 16S rRNA + S-adenosyl-L-methionine = N(3)-methyluridine(1498) in 16S rRNA + S-adenosyl-L-homocysteine + H(+)</text>
        <dbReference type="Rhea" id="RHEA:42920"/>
        <dbReference type="Rhea" id="RHEA-COMP:10283"/>
        <dbReference type="Rhea" id="RHEA-COMP:10284"/>
        <dbReference type="ChEBI" id="CHEBI:15378"/>
        <dbReference type="ChEBI" id="CHEBI:57856"/>
        <dbReference type="ChEBI" id="CHEBI:59789"/>
        <dbReference type="ChEBI" id="CHEBI:65315"/>
        <dbReference type="ChEBI" id="CHEBI:74502"/>
        <dbReference type="EC" id="2.1.1.193"/>
    </reaction>
</comment>
<evidence type="ECO:0000256" key="11">
    <source>
        <dbReference type="ARBA" id="ARBA00047944"/>
    </source>
</evidence>
<evidence type="ECO:0000256" key="10">
    <source>
        <dbReference type="ARBA" id="ARBA00025699"/>
    </source>
</evidence>
<comment type="similarity">
    <text evidence="2 12">Belongs to the RNA methyltransferase RsmE family.</text>
</comment>
<gene>
    <name evidence="15" type="ORF">THMIRHAM_18890</name>
</gene>
<dbReference type="NCBIfam" id="NF008692">
    <property type="entry name" value="PRK11713.1-5"/>
    <property type="match status" value="1"/>
</dbReference>